<dbReference type="RefSeq" id="WP_002666759.1">
    <property type="nucleotide sequence ID" value="NZ_CBDEJH010000208.1"/>
</dbReference>
<evidence type="ECO:0000256" key="1">
    <source>
        <dbReference type="SAM" id="Phobius"/>
    </source>
</evidence>
<keyword evidence="3" id="KW-1185">Reference proteome</keyword>
<evidence type="ECO:0000313" key="2">
    <source>
        <dbReference type="EMBL" id="MEB3039367.1"/>
    </source>
</evidence>
<accession>A0ABU5Y623</accession>
<keyword evidence="1" id="KW-0812">Transmembrane</keyword>
<organism evidence="2 3">
    <name type="scientific">Capnocytophaga gingivalis</name>
    <dbReference type="NCBI Taxonomy" id="1017"/>
    <lineage>
        <taxon>Bacteria</taxon>
        <taxon>Pseudomonadati</taxon>
        <taxon>Bacteroidota</taxon>
        <taxon>Flavobacteriia</taxon>
        <taxon>Flavobacteriales</taxon>
        <taxon>Flavobacteriaceae</taxon>
        <taxon>Capnocytophaga</taxon>
    </lineage>
</organism>
<dbReference type="Proteomes" id="UP001324270">
    <property type="component" value="Unassembled WGS sequence"/>
</dbReference>
<evidence type="ECO:0000313" key="3">
    <source>
        <dbReference type="Proteomes" id="UP001324270"/>
    </source>
</evidence>
<protein>
    <submittedName>
        <fullName evidence="2">Uncharacterized protein</fullName>
    </submittedName>
</protein>
<sequence length="51" mass="5612">MAQKKTTQKSTSVSQFHLKDILALSLSAAAVFLAGYQVHLAIKHDKQNSKQ</sequence>
<keyword evidence="1" id="KW-0472">Membrane</keyword>
<comment type="caution">
    <text evidence="2">The sequence shown here is derived from an EMBL/GenBank/DDBJ whole genome shotgun (WGS) entry which is preliminary data.</text>
</comment>
<feature type="transmembrane region" description="Helical" evidence="1">
    <location>
        <begin position="21"/>
        <end position="42"/>
    </location>
</feature>
<keyword evidence="1" id="KW-1133">Transmembrane helix</keyword>
<gene>
    <name evidence="2" type="ORF">VJJ49_01495</name>
</gene>
<dbReference type="EMBL" id="JAYKBV010000002">
    <property type="protein sequence ID" value="MEB3039367.1"/>
    <property type="molecule type" value="Genomic_DNA"/>
</dbReference>
<proteinExistence type="predicted"/>
<name>A0ABU5Y623_9FLAO</name>
<reference evidence="2 3" key="1">
    <citation type="submission" date="2023-12" db="EMBL/GenBank/DDBJ databases">
        <title>Genomic sequences of Capnocytophaga and Parvimonas strains.</title>
        <authorList>
            <person name="Watt R.M."/>
            <person name="Wang M."/>
            <person name="Yang T."/>
            <person name="Tong W.M."/>
        </authorList>
    </citation>
    <scope>NUCLEOTIDE SEQUENCE [LARGE SCALE GENOMIC DNA]</scope>
    <source>
        <strain evidence="2 3">CCUG 13156</strain>
    </source>
</reference>